<evidence type="ECO:0000256" key="3">
    <source>
        <dbReference type="ARBA" id="ARBA00005539"/>
    </source>
</evidence>
<dbReference type="EMBL" id="FOEG01000001">
    <property type="protein sequence ID" value="SEO59496.1"/>
    <property type="molecule type" value="Genomic_DNA"/>
</dbReference>
<dbReference type="Gene3D" id="3.30.930.10">
    <property type="entry name" value="Bira Bifunctional Protein, Domain 2"/>
    <property type="match status" value="1"/>
</dbReference>
<dbReference type="AlphaFoldDB" id="A0A1H8QZI4"/>
<dbReference type="SUPFAM" id="SSF55681">
    <property type="entry name" value="Class II aaRS and biotin synthetases"/>
    <property type="match status" value="1"/>
</dbReference>
<keyword evidence="11" id="KW-0808">Transferase</keyword>
<evidence type="ECO:0000313" key="11">
    <source>
        <dbReference type="EMBL" id="SEO59496.1"/>
    </source>
</evidence>
<dbReference type="InterPro" id="IPR004517">
    <property type="entry name" value="HisZ"/>
</dbReference>
<dbReference type="GO" id="GO:0000105">
    <property type="term" value="P:L-histidine biosynthetic process"/>
    <property type="evidence" value="ECO:0007669"/>
    <property type="project" value="UniProtKB-UniRule"/>
</dbReference>
<evidence type="ECO:0000256" key="4">
    <source>
        <dbReference type="ARBA" id="ARBA00011496"/>
    </source>
</evidence>
<sequence>MKEAEFSRANRWLLPDGVDEVLPPRAAALEVLRRELLDAWRNWGYELVMPPVIEYLDSLLIGTGPDLDLQTFKLTDQLSGRMMGIRADMTPQAARIDAHQLKRSGPTRLCYLGTVLNTRPEGPGRSRNPVQLGAELFGHGGVESDVEIIALMMETLRIAGLPTPHLDIGHVGIYRALASEAGLDLDTENRLFDCLQRKAAGEIRDLLEGVAPGPARDRLAALTHLNGSVEVLDHAGEQLAGAGESVQTALRHLWALSSAVERQIPEVTLHFDLAELRGYRFHTGVVFAAFAPGCGQEVARGGRYDGIGEVFGRPRSATGFSADLKNLLALSERELEPRPTGILAPWGDASDLMTAVRELRANGERVVVELPGATVSPEELGCDRQLVESNGAWKVVPLTE</sequence>
<dbReference type="InterPro" id="IPR004516">
    <property type="entry name" value="HisRS/HisZ"/>
</dbReference>
<feature type="binding site" evidence="9">
    <location>
        <position position="135"/>
    </location>
    <ligand>
        <name>L-histidine</name>
        <dbReference type="ChEBI" id="CHEBI:57595"/>
    </ligand>
</feature>
<dbReference type="GO" id="GO:0005737">
    <property type="term" value="C:cytoplasm"/>
    <property type="evidence" value="ECO:0007669"/>
    <property type="project" value="UniProtKB-SubCell"/>
</dbReference>
<evidence type="ECO:0000256" key="8">
    <source>
        <dbReference type="HAMAP-Rule" id="MF_00125"/>
    </source>
</evidence>
<feature type="domain" description="Class II Histidinyl-tRNA synthetase (HisRS)-like catalytic core" evidence="10">
    <location>
        <begin position="17"/>
        <end position="327"/>
    </location>
</feature>
<dbReference type="OrthoDB" id="9769617at2"/>
<dbReference type="NCBIfam" id="NF009086">
    <property type="entry name" value="PRK12421.1"/>
    <property type="match status" value="1"/>
</dbReference>
<evidence type="ECO:0000256" key="7">
    <source>
        <dbReference type="ARBA" id="ARBA00025246"/>
    </source>
</evidence>
<dbReference type="UniPathway" id="UPA00031">
    <property type="reaction ID" value="UER00006"/>
</dbReference>
<dbReference type="NCBIfam" id="NF008935">
    <property type="entry name" value="PRK12292.1-1"/>
    <property type="match status" value="1"/>
</dbReference>
<evidence type="ECO:0000256" key="1">
    <source>
        <dbReference type="ARBA" id="ARBA00004496"/>
    </source>
</evidence>
<dbReference type="Pfam" id="PF13393">
    <property type="entry name" value="tRNA-synt_His"/>
    <property type="match status" value="1"/>
</dbReference>
<organism evidence="11 12">
    <name type="scientific">Aquisalimonas asiatica</name>
    <dbReference type="NCBI Taxonomy" id="406100"/>
    <lineage>
        <taxon>Bacteria</taxon>
        <taxon>Pseudomonadati</taxon>
        <taxon>Pseudomonadota</taxon>
        <taxon>Gammaproteobacteria</taxon>
        <taxon>Chromatiales</taxon>
        <taxon>Ectothiorhodospiraceae</taxon>
        <taxon>Aquisalimonas</taxon>
    </lineage>
</organism>
<keyword evidence="8" id="KW-0368">Histidine biosynthesis</keyword>
<dbReference type="STRING" id="406100.SAMN04488052_101889"/>
<comment type="function">
    <text evidence="7 8">Required for the first step of histidine biosynthesis. May allow the feedback regulation of ATP phosphoribosyltransferase activity by histidine.</text>
</comment>
<comment type="similarity">
    <text evidence="3 8">Belongs to the class-II aminoacyl-tRNA synthetase family. HisZ subfamily.</text>
</comment>
<comment type="subunit">
    <text evidence="4 8">Heteromultimer composed of HisG and HisZ subunits.</text>
</comment>
<evidence type="ECO:0000256" key="6">
    <source>
        <dbReference type="ARBA" id="ARBA00022490"/>
    </source>
</evidence>
<feature type="binding site" evidence="9">
    <location>
        <position position="277"/>
    </location>
    <ligand>
        <name>L-histidine</name>
        <dbReference type="ChEBI" id="CHEBI:57595"/>
    </ligand>
</feature>
<evidence type="ECO:0000259" key="10">
    <source>
        <dbReference type="Pfam" id="PF13393"/>
    </source>
</evidence>
<accession>A0A1H8QZI4</accession>
<dbReference type="GO" id="GO:0006427">
    <property type="term" value="P:histidyl-tRNA aminoacylation"/>
    <property type="evidence" value="ECO:0007669"/>
    <property type="project" value="TreeGrafter"/>
</dbReference>
<dbReference type="InterPro" id="IPR041715">
    <property type="entry name" value="HisRS-like_core"/>
</dbReference>
<evidence type="ECO:0000256" key="9">
    <source>
        <dbReference type="PIRSR" id="PIRSR001549-1"/>
    </source>
</evidence>
<dbReference type="HAMAP" id="MF_00125">
    <property type="entry name" value="HisZ"/>
    <property type="match status" value="1"/>
</dbReference>
<dbReference type="PANTHER" id="PTHR43707:SF1">
    <property type="entry name" value="HISTIDINE--TRNA LIGASE, MITOCHONDRIAL-RELATED"/>
    <property type="match status" value="1"/>
</dbReference>
<evidence type="ECO:0000313" key="12">
    <source>
        <dbReference type="Proteomes" id="UP000199657"/>
    </source>
</evidence>
<dbReference type="InterPro" id="IPR045864">
    <property type="entry name" value="aa-tRNA-synth_II/BPL/LPL"/>
</dbReference>
<evidence type="ECO:0000256" key="5">
    <source>
        <dbReference type="ARBA" id="ARBA00020397"/>
    </source>
</evidence>
<reference evidence="11 12" key="1">
    <citation type="submission" date="2016-10" db="EMBL/GenBank/DDBJ databases">
        <authorList>
            <person name="de Groot N.N."/>
        </authorList>
    </citation>
    <scope>NUCLEOTIDE SEQUENCE [LARGE SCALE GENOMIC DNA]</scope>
    <source>
        <strain evidence="11 12">CGMCC 1.6291</strain>
    </source>
</reference>
<dbReference type="PIRSF" id="PIRSF001549">
    <property type="entry name" value="His-tRNA_synth"/>
    <property type="match status" value="1"/>
</dbReference>
<dbReference type="PANTHER" id="PTHR43707">
    <property type="entry name" value="HISTIDYL-TRNA SYNTHETASE"/>
    <property type="match status" value="1"/>
</dbReference>
<dbReference type="CDD" id="cd00773">
    <property type="entry name" value="HisRS-like_core"/>
    <property type="match status" value="1"/>
</dbReference>
<protein>
    <recommendedName>
        <fullName evidence="5 8">ATP phosphoribosyltransferase regulatory subunit</fullName>
    </recommendedName>
</protein>
<keyword evidence="6 8" id="KW-0963">Cytoplasm</keyword>
<dbReference type="NCBIfam" id="TIGR00443">
    <property type="entry name" value="hisZ_biosyn_reg"/>
    <property type="match status" value="1"/>
</dbReference>
<dbReference type="RefSeq" id="WP_091640221.1">
    <property type="nucleotide sequence ID" value="NZ_FOEG01000001.1"/>
</dbReference>
<dbReference type="GO" id="GO:0016757">
    <property type="term" value="F:glycosyltransferase activity"/>
    <property type="evidence" value="ECO:0007669"/>
    <property type="project" value="UniProtKB-KW"/>
</dbReference>
<comment type="pathway">
    <text evidence="2 8">Amino-acid biosynthesis; L-histidine biosynthesis; L-histidine from 5-phospho-alpha-D-ribose 1-diphosphate: step 1/9.</text>
</comment>
<dbReference type="GO" id="GO:0004821">
    <property type="term" value="F:histidine-tRNA ligase activity"/>
    <property type="evidence" value="ECO:0007669"/>
    <property type="project" value="TreeGrafter"/>
</dbReference>
<evidence type="ECO:0000256" key="2">
    <source>
        <dbReference type="ARBA" id="ARBA00004667"/>
    </source>
</evidence>
<dbReference type="Proteomes" id="UP000199657">
    <property type="component" value="Unassembled WGS sequence"/>
</dbReference>
<name>A0A1H8QZI4_9GAMM</name>
<feature type="binding site" evidence="9">
    <location>
        <begin position="88"/>
        <end position="90"/>
    </location>
    <ligand>
        <name>L-histidine</name>
        <dbReference type="ChEBI" id="CHEBI:57595"/>
    </ligand>
</feature>
<comment type="subcellular location">
    <subcellularLocation>
        <location evidence="1 8">Cytoplasm</location>
    </subcellularLocation>
</comment>
<keyword evidence="11" id="KW-0328">Glycosyltransferase</keyword>
<keyword evidence="8" id="KW-0028">Amino-acid biosynthesis</keyword>
<keyword evidence="12" id="KW-1185">Reference proteome</keyword>
<comment type="miscellaneous">
    <text evidence="8">This function is generally fulfilled by the C-terminal part of HisG, which is missing in some bacteria such as this one.</text>
</comment>
<proteinExistence type="inferred from homology"/>
<gene>
    <name evidence="8" type="primary">hisZ</name>
    <name evidence="11" type="ORF">SAMN04488052_101889</name>
</gene>
<feature type="binding site" evidence="9">
    <location>
        <position position="131"/>
    </location>
    <ligand>
        <name>L-histidine</name>
        <dbReference type="ChEBI" id="CHEBI:57595"/>
    </ligand>
</feature>